<reference evidence="1 2" key="1">
    <citation type="journal article" date="2019" name="G3 (Bethesda)">
        <title>Sequencing of a Wild Apple (Malus baccata) Genome Unravels the Differences Between Cultivated and Wild Apple Species Regarding Disease Resistance and Cold Tolerance.</title>
        <authorList>
            <person name="Chen X."/>
        </authorList>
    </citation>
    <scope>NUCLEOTIDE SEQUENCE [LARGE SCALE GENOMIC DNA]</scope>
    <source>
        <strain evidence="2">cv. Shandingzi</strain>
        <tissue evidence="1">Leaves</tissue>
    </source>
</reference>
<proteinExistence type="predicted"/>
<accession>A0A540MF80</accession>
<evidence type="ECO:0000313" key="1">
    <source>
        <dbReference type="EMBL" id="TQD97242.1"/>
    </source>
</evidence>
<dbReference type="EMBL" id="VIEB01000277">
    <property type="protein sequence ID" value="TQD97242.1"/>
    <property type="molecule type" value="Genomic_DNA"/>
</dbReference>
<dbReference type="Proteomes" id="UP000315295">
    <property type="component" value="Unassembled WGS sequence"/>
</dbReference>
<evidence type="ECO:0000313" key="2">
    <source>
        <dbReference type="Proteomes" id="UP000315295"/>
    </source>
</evidence>
<gene>
    <name evidence="1" type="ORF">C1H46_017173</name>
</gene>
<protein>
    <submittedName>
        <fullName evidence="1">Uncharacterized protein</fullName>
    </submittedName>
</protein>
<comment type="caution">
    <text evidence="1">The sequence shown here is derived from an EMBL/GenBank/DDBJ whole genome shotgun (WGS) entry which is preliminary data.</text>
</comment>
<organism evidence="1 2">
    <name type="scientific">Malus baccata</name>
    <name type="common">Siberian crab apple</name>
    <name type="synonym">Pyrus baccata</name>
    <dbReference type="NCBI Taxonomy" id="106549"/>
    <lineage>
        <taxon>Eukaryota</taxon>
        <taxon>Viridiplantae</taxon>
        <taxon>Streptophyta</taxon>
        <taxon>Embryophyta</taxon>
        <taxon>Tracheophyta</taxon>
        <taxon>Spermatophyta</taxon>
        <taxon>Magnoliopsida</taxon>
        <taxon>eudicotyledons</taxon>
        <taxon>Gunneridae</taxon>
        <taxon>Pentapetalae</taxon>
        <taxon>rosids</taxon>
        <taxon>fabids</taxon>
        <taxon>Rosales</taxon>
        <taxon>Rosaceae</taxon>
        <taxon>Amygdaloideae</taxon>
        <taxon>Maleae</taxon>
        <taxon>Malus</taxon>
    </lineage>
</organism>
<dbReference type="AlphaFoldDB" id="A0A540MF80"/>
<sequence>MFDPAENNRLPLRKSFCACPSRGPVVIPNIDLIDYAYQFDLQNWDFNQNSCVDRVGSVEGWKYLTSLWEI</sequence>
<name>A0A540MF80_MALBA</name>
<keyword evidence="2" id="KW-1185">Reference proteome</keyword>